<dbReference type="Gene3D" id="3.40.250.10">
    <property type="entry name" value="Rhodanese-like domain"/>
    <property type="match status" value="1"/>
</dbReference>
<evidence type="ECO:0000259" key="1">
    <source>
        <dbReference type="PROSITE" id="PS50206"/>
    </source>
</evidence>
<dbReference type="SUPFAM" id="SSF52821">
    <property type="entry name" value="Rhodanese/Cell cycle control phosphatase"/>
    <property type="match status" value="1"/>
</dbReference>
<dbReference type="PROSITE" id="PS50206">
    <property type="entry name" value="RHODANESE_3"/>
    <property type="match status" value="1"/>
</dbReference>
<dbReference type="Pfam" id="PF00581">
    <property type="entry name" value="Rhodanese"/>
    <property type="match status" value="1"/>
</dbReference>
<accession>A0A371DUA0</accession>
<reference evidence="2 3" key="1">
    <citation type="journal article" date="2018" name="Biotechnol. Biofuels">
        <title>Integrative visual omics of the white-rot fungus Polyporus brumalis exposes the biotechnological potential of its oxidative enzymes for delignifying raw plant biomass.</title>
        <authorList>
            <person name="Miyauchi S."/>
            <person name="Rancon A."/>
            <person name="Drula E."/>
            <person name="Hage H."/>
            <person name="Chaduli D."/>
            <person name="Favel A."/>
            <person name="Grisel S."/>
            <person name="Henrissat B."/>
            <person name="Herpoel-Gimbert I."/>
            <person name="Ruiz-Duenas F.J."/>
            <person name="Chevret D."/>
            <person name="Hainaut M."/>
            <person name="Lin J."/>
            <person name="Wang M."/>
            <person name="Pangilinan J."/>
            <person name="Lipzen A."/>
            <person name="Lesage-Meessen L."/>
            <person name="Navarro D."/>
            <person name="Riley R."/>
            <person name="Grigoriev I.V."/>
            <person name="Zhou S."/>
            <person name="Raouche S."/>
            <person name="Rosso M.N."/>
        </authorList>
    </citation>
    <scope>NUCLEOTIDE SEQUENCE [LARGE SCALE GENOMIC DNA]</scope>
    <source>
        <strain evidence="2 3">BRFM 1820</strain>
    </source>
</reference>
<proteinExistence type="predicted"/>
<dbReference type="GO" id="GO:0004792">
    <property type="term" value="F:thiosulfate-cyanide sulfurtransferase activity"/>
    <property type="evidence" value="ECO:0007669"/>
    <property type="project" value="TreeGrafter"/>
</dbReference>
<feature type="domain" description="Rhodanese" evidence="1">
    <location>
        <begin position="75"/>
        <end position="176"/>
    </location>
</feature>
<evidence type="ECO:0000313" key="3">
    <source>
        <dbReference type="Proteomes" id="UP000256964"/>
    </source>
</evidence>
<protein>
    <submittedName>
        <fullName evidence="2">Rhodanese-like protein</fullName>
    </submittedName>
</protein>
<dbReference type="CDD" id="cd01519">
    <property type="entry name" value="RHOD_HSP67B2"/>
    <property type="match status" value="1"/>
</dbReference>
<dbReference type="EMBL" id="KZ857381">
    <property type="protein sequence ID" value="RDX56084.1"/>
    <property type="molecule type" value="Genomic_DNA"/>
</dbReference>
<dbReference type="SMART" id="SM00450">
    <property type="entry name" value="RHOD"/>
    <property type="match status" value="1"/>
</dbReference>
<sequence>MLRLTFARTAAVARAASHARTSAITPRVVLQQVRYESSKTPEERKKLLEVRDDLQRDWDAKVITYEELKPKTLQPSPDAYLIDVREPDEVVQGSIPSAVNLPLSVLPNALHFSPEEFKEKFGFEKPRKDQELTFYCRSGKRSTTAADVAKRNGYTNILNYTGSWLEWTEREGKGSKSA</sequence>
<dbReference type="InterPro" id="IPR001763">
    <property type="entry name" value="Rhodanese-like_dom"/>
</dbReference>
<dbReference type="PANTHER" id="PTHR44086">
    <property type="entry name" value="THIOSULFATE SULFURTRANSFERASE RDL2, MITOCHONDRIAL-RELATED"/>
    <property type="match status" value="1"/>
</dbReference>
<gene>
    <name evidence="2" type="ORF">OH76DRAFT_1370824</name>
</gene>
<dbReference type="PANTHER" id="PTHR44086:SF10">
    <property type="entry name" value="THIOSULFATE SULFURTRANSFERASE_RHODANESE-LIKE DOMAIN-CONTAINING PROTEIN 3"/>
    <property type="match status" value="1"/>
</dbReference>
<keyword evidence="3" id="KW-1185">Reference proteome</keyword>
<dbReference type="AlphaFoldDB" id="A0A371DUA0"/>
<dbReference type="InterPro" id="IPR036873">
    <property type="entry name" value="Rhodanese-like_dom_sf"/>
</dbReference>
<evidence type="ECO:0000313" key="2">
    <source>
        <dbReference type="EMBL" id="RDX56084.1"/>
    </source>
</evidence>
<dbReference type="STRING" id="139420.A0A371DUA0"/>
<organism evidence="2 3">
    <name type="scientific">Lentinus brumalis</name>
    <dbReference type="NCBI Taxonomy" id="2498619"/>
    <lineage>
        <taxon>Eukaryota</taxon>
        <taxon>Fungi</taxon>
        <taxon>Dikarya</taxon>
        <taxon>Basidiomycota</taxon>
        <taxon>Agaricomycotina</taxon>
        <taxon>Agaricomycetes</taxon>
        <taxon>Polyporales</taxon>
        <taxon>Polyporaceae</taxon>
        <taxon>Lentinus</taxon>
    </lineage>
</organism>
<dbReference type="GO" id="GO:0005739">
    <property type="term" value="C:mitochondrion"/>
    <property type="evidence" value="ECO:0007669"/>
    <property type="project" value="TreeGrafter"/>
</dbReference>
<dbReference type="Proteomes" id="UP000256964">
    <property type="component" value="Unassembled WGS sequence"/>
</dbReference>
<dbReference type="OrthoDB" id="566238at2759"/>
<name>A0A371DUA0_9APHY</name>